<protein>
    <recommendedName>
        <fullName evidence="4">Membrane-bound metal-dependent hydrolase</fullName>
    </recommendedName>
</protein>
<keyword evidence="1" id="KW-0472">Membrane</keyword>
<dbReference type="HOGENOM" id="CLU_1746663_0_0_7"/>
<dbReference type="KEGG" id="dgg:DGI_2283"/>
<keyword evidence="3" id="KW-1185">Reference proteome</keyword>
<dbReference type="AlphaFoldDB" id="T2GDQ9"/>
<keyword evidence="1" id="KW-0812">Transmembrane</keyword>
<sequence length="149" mass="16440">MPGYKLHLVGGGALVGSALAVTHHCEVAVFDPFTASALMVVGLLASLFPDVDINSKGKHLFYALLVVVDLVLMVQERYQWAAILGFVAMLPAVSKHRGFTHRWWAAVLIPALVCTLPVWFYQLPWQVMLPWYIAAVLGYASHLILDNVL</sequence>
<dbReference type="RefSeq" id="WP_021760988.1">
    <property type="nucleotide sequence ID" value="NC_022444.1"/>
</dbReference>
<reference evidence="2 3" key="1">
    <citation type="journal article" date="2013" name="J. Bacteriol.">
        <title>Roles of HynAB and Ech, the only two hydrogenases found in the model sulfate reducer Desulfovibrio gigas.</title>
        <authorList>
            <person name="Morais-Silva F.O."/>
            <person name="Santos C.I."/>
            <person name="Rodrigues R."/>
            <person name="Pereira I.A."/>
            <person name="Rodrigues-Pousada C."/>
        </authorList>
    </citation>
    <scope>NUCLEOTIDE SEQUENCE [LARGE SCALE GENOMIC DNA]</scope>
    <source>
        <strain evidence="3">ATCC 19364 / DSM 1382 / NCIMB 9332 / VKM B-1759</strain>
    </source>
</reference>
<dbReference type="OrthoDB" id="5471444at2"/>
<dbReference type="PATRIC" id="fig|1121448.10.peg.2236"/>
<accession>T2GDQ9</accession>
<reference evidence="3" key="2">
    <citation type="submission" date="2013-07" db="EMBL/GenBank/DDBJ databases">
        <authorList>
            <person name="Morais-Silva F.O."/>
            <person name="Rezende A.M."/>
            <person name="Pimentel C."/>
            <person name="Resende D.M."/>
            <person name="Santos C.I."/>
            <person name="Clemente C."/>
            <person name="de Oliveira L.M."/>
            <person name="da Silva S.M."/>
            <person name="Costa D.A."/>
            <person name="Varela-Raposo A."/>
            <person name="Horacio E.C.A."/>
            <person name="Matos M."/>
            <person name="Flores O."/>
            <person name="Ruiz J.C."/>
            <person name="Rodrigues-Pousada C."/>
        </authorList>
    </citation>
    <scope>NUCLEOTIDE SEQUENCE [LARGE SCALE GENOMIC DNA]</scope>
    <source>
        <strain evidence="3">ATCC 19364 / DSM 1382 / NCIMB 9332 / VKM B-1759</strain>
    </source>
</reference>
<evidence type="ECO:0000313" key="2">
    <source>
        <dbReference type="EMBL" id="AGW14037.1"/>
    </source>
</evidence>
<organism evidence="2 3">
    <name type="scientific">Megalodesulfovibrio gigas (strain ATCC 19364 / DSM 1382 / NCIMB 9332 / VKM B-1759)</name>
    <name type="common">Desulfovibrio gigas</name>
    <dbReference type="NCBI Taxonomy" id="1121448"/>
    <lineage>
        <taxon>Bacteria</taxon>
        <taxon>Pseudomonadati</taxon>
        <taxon>Thermodesulfobacteriota</taxon>
        <taxon>Desulfovibrionia</taxon>
        <taxon>Desulfovibrionales</taxon>
        <taxon>Desulfovibrionaceae</taxon>
        <taxon>Megalodesulfovibrio</taxon>
    </lineage>
</organism>
<feature type="transmembrane region" description="Helical" evidence="1">
    <location>
        <begin position="59"/>
        <end position="74"/>
    </location>
</feature>
<evidence type="ECO:0000313" key="3">
    <source>
        <dbReference type="Proteomes" id="UP000016587"/>
    </source>
</evidence>
<dbReference type="STRING" id="1121448.DGI_2283"/>
<dbReference type="InterPro" id="IPR007404">
    <property type="entry name" value="YdjM-like"/>
</dbReference>
<dbReference type="eggNOG" id="ENOG5032UI7">
    <property type="taxonomic scope" value="Bacteria"/>
</dbReference>
<proteinExistence type="predicted"/>
<keyword evidence="1" id="KW-1133">Transmembrane helix</keyword>
<feature type="transmembrane region" description="Helical" evidence="1">
    <location>
        <begin position="103"/>
        <end position="121"/>
    </location>
</feature>
<name>T2GDQ9_MEGG1</name>
<dbReference type="Proteomes" id="UP000016587">
    <property type="component" value="Chromosome"/>
</dbReference>
<gene>
    <name evidence="2" type="ORF">DGI_2283</name>
</gene>
<dbReference type="EMBL" id="CP006585">
    <property type="protein sequence ID" value="AGW14037.1"/>
    <property type="molecule type" value="Genomic_DNA"/>
</dbReference>
<evidence type="ECO:0008006" key="4">
    <source>
        <dbReference type="Google" id="ProtNLM"/>
    </source>
</evidence>
<evidence type="ECO:0000256" key="1">
    <source>
        <dbReference type="SAM" id="Phobius"/>
    </source>
</evidence>
<dbReference type="Pfam" id="PF04307">
    <property type="entry name" value="YdjM"/>
    <property type="match status" value="1"/>
</dbReference>
<feature type="transmembrane region" description="Helical" evidence="1">
    <location>
        <begin position="127"/>
        <end position="145"/>
    </location>
</feature>
<feature type="transmembrane region" description="Helical" evidence="1">
    <location>
        <begin position="30"/>
        <end position="47"/>
    </location>
</feature>